<evidence type="ECO:0000313" key="1">
    <source>
        <dbReference type="EMBL" id="MDQ0996322.1"/>
    </source>
</evidence>
<dbReference type="EMBL" id="JAUSZT010000002">
    <property type="protein sequence ID" value="MDQ0996322.1"/>
    <property type="molecule type" value="Genomic_DNA"/>
</dbReference>
<name>A0ABU0S6D7_9HYPH</name>
<gene>
    <name evidence="1" type="ORF">QFZ34_001499</name>
</gene>
<accession>A0ABU0S6D7</accession>
<comment type="caution">
    <text evidence="1">The sequence shown here is derived from an EMBL/GenBank/DDBJ whole genome shotgun (WGS) entry which is preliminary data.</text>
</comment>
<keyword evidence="2" id="KW-1185">Reference proteome</keyword>
<evidence type="ECO:0000313" key="2">
    <source>
        <dbReference type="Proteomes" id="UP001237780"/>
    </source>
</evidence>
<protein>
    <submittedName>
        <fullName evidence="1">Transposase-like protein</fullName>
    </submittedName>
</protein>
<dbReference type="Proteomes" id="UP001237780">
    <property type="component" value="Unassembled WGS sequence"/>
</dbReference>
<sequence>MNEVAGWYGLKANYLLSWRTLARQGKLVLPEAADTVESAIIVTETPAPESPTAKAISRAEIVVG</sequence>
<proteinExistence type="predicted"/>
<organism evidence="1 2">
    <name type="scientific">Phyllobacterium ifriqiyense</name>
    <dbReference type="NCBI Taxonomy" id="314238"/>
    <lineage>
        <taxon>Bacteria</taxon>
        <taxon>Pseudomonadati</taxon>
        <taxon>Pseudomonadota</taxon>
        <taxon>Alphaproteobacteria</taxon>
        <taxon>Hyphomicrobiales</taxon>
        <taxon>Phyllobacteriaceae</taxon>
        <taxon>Phyllobacterium</taxon>
    </lineage>
</organism>
<reference evidence="1 2" key="1">
    <citation type="submission" date="2023-07" db="EMBL/GenBank/DDBJ databases">
        <title>Comparative genomics of wheat-associated soil bacteria to identify genetic determinants of phenazine resistance.</title>
        <authorList>
            <person name="Mouncey N."/>
        </authorList>
    </citation>
    <scope>NUCLEOTIDE SEQUENCE [LARGE SCALE GENOMIC DNA]</scope>
    <source>
        <strain evidence="1 2">W4I11</strain>
    </source>
</reference>